<protein>
    <submittedName>
        <fullName evidence="2">Uncharacterized protein</fullName>
    </submittedName>
</protein>
<dbReference type="OrthoDB" id="76224at2759"/>
<evidence type="ECO:0000313" key="2">
    <source>
        <dbReference type="EMBL" id="KAG0145831.1"/>
    </source>
</evidence>
<dbReference type="AlphaFoldDB" id="A0A9P6NLR9"/>
<sequence>MSHGKRSYKAPVGYKPVCSLESNEPFQVSSLNVSQVRSNELWVVRLPPGIRSKHLENLTLDLSRFNNRSTDDDDDDDENNNNKSPTKVGELEVGITRYDVYVEEIISSSVTKSTSTIRSVISGSSPEVKEVSRLVPMIPSQDKSQSHIIQAPVPVSKVIFFRRRIDLIPSIQQSQKRSNLDQDEKLPNKRVQPSCLETRNVPYGAETDGFEYDRIFVEREHHHKGVCETTSQKIENVRL</sequence>
<gene>
    <name evidence="2" type="ORF">CROQUDRAFT_553663</name>
</gene>
<evidence type="ECO:0000313" key="3">
    <source>
        <dbReference type="Proteomes" id="UP000886653"/>
    </source>
</evidence>
<accession>A0A9P6NLR9</accession>
<comment type="caution">
    <text evidence="2">The sequence shown here is derived from an EMBL/GenBank/DDBJ whole genome shotgun (WGS) entry which is preliminary data.</text>
</comment>
<organism evidence="2 3">
    <name type="scientific">Cronartium quercuum f. sp. fusiforme G11</name>
    <dbReference type="NCBI Taxonomy" id="708437"/>
    <lineage>
        <taxon>Eukaryota</taxon>
        <taxon>Fungi</taxon>
        <taxon>Dikarya</taxon>
        <taxon>Basidiomycota</taxon>
        <taxon>Pucciniomycotina</taxon>
        <taxon>Pucciniomycetes</taxon>
        <taxon>Pucciniales</taxon>
        <taxon>Coleosporiaceae</taxon>
        <taxon>Cronartium</taxon>
    </lineage>
</organism>
<dbReference type="Proteomes" id="UP000886653">
    <property type="component" value="Unassembled WGS sequence"/>
</dbReference>
<dbReference type="EMBL" id="MU167270">
    <property type="protein sequence ID" value="KAG0145831.1"/>
    <property type="molecule type" value="Genomic_DNA"/>
</dbReference>
<name>A0A9P6NLR9_9BASI</name>
<reference evidence="2" key="1">
    <citation type="submission" date="2013-11" db="EMBL/GenBank/DDBJ databases">
        <title>Genome sequence of the fusiform rust pathogen reveals effectors for host alternation and coevolution with pine.</title>
        <authorList>
            <consortium name="DOE Joint Genome Institute"/>
            <person name="Smith K."/>
            <person name="Pendleton A."/>
            <person name="Kubisiak T."/>
            <person name="Anderson C."/>
            <person name="Salamov A."/>
            <person name="Aerts A."/>
            <person name="Riley R."/>
            <person name="Clum A."/>
            <person name="Lindquist E."/>
            <person name="Ence D."/>
            <person name="Campbell M."/>
            <person name="Kronenberg Z."/>
            <person name="Feau N."/>
            <person name="Dhillon B."/>
            <person name="Hamelin R."/>
            <person name="Burleigh J."/>
            <person name="Smith J."/>
            <person name="Yandell M."/>
            <person name="Nelson C."/>
            <person name="Grigoriev I."/>
            <person name="Davis J."/>
        </authorList>
    </citation>
    <scope>NUCLEOTIDE SEQUENCE</scope>
    <source>
        <strain evidence="2">G11</strain>
    </source>
</reference>
<proteinExistence type="predicted"/>
<evidence type="ECO:0000256" key="1">
    <source>
        <dbReference type="SAM" id="MobiDB-lite"/>
    </source>
</evidence>
<dbReference type="Gene3D" id="6.20.250.70">
    <property type="match status" value="1"/>
</dbReference>
<feature type="region of interest" description="Disordered" evidence="1">
    <location>
        <begin position="69"/>
        <end position="88"/>
    </location>
</feature>
<keyword evidence="3" id="KW-1185">Reference proteome</keyword>